<evidence type="ECO:0000313" key="3">
    <source>
        <dbReference type="Proteomes" id="UP001256588"/>
    </source>
</evidence>
<keyword evidence="1" id="KW-0472">Membrane</keyword>
<accession>A0ABU1XSY4</accession>
<proteinExistence type="predicted"/>
<feature type="transmembrane region" description="Helical" evidence="1">
    <location>
        <begin position="85"/>
        <end position="104"/>
    </location>
</feature>
<feature type="transmembrane region" description="Helical" evidence="1">
    <location>
        <begin position="192"/>
        <end position="215"/>
    </location>
</feature>
<dbReference type="RefSeq" id="WP_310231344.1">
    <property type="nucleotide sequence ID" value="NZ_JAVDWO010000001.1"/>
</dbReference>
<comment type="caution">
    <text evidence="2">The sequence shown here is derived from an EMBL/GenBank/DDBJ whole genome shotgun (WGS) entry which is preliminary data.</text>
</comment>
<feature type="transmembrane region" description="Helical" evidence="1">
    <location>
        <begin position="110"/>
        <end position="129"/>
    </location>
</feature>
<evidence type="ECO:0000313" key="2">
    <source>
        <dbReference type="EMBL" id="MDR7191301.1"/>
    </source>
</evidence>
<protein>
    <recommendedName>
        <fullName evidence="4">DUF2178 domain-containing protein</fullName>
    </recommendedName>
</protein>
<sequence length="219" mass="23576">MSMHGGLAAPSGQPRSDRPSVWSVIWPAAVFTGFGLLFVSKDPGLRGLTLGPVLLLLVGIAGLAWRSARFSREGAGPSPGETEAWNAAQLLLAAVIFLQMIAAGRLGEGWITWCLLFGYASLVLLGPEIRARRLGAQARHRSVVEDERDATIQAAATRWSKRTLEISIVAGAAVYALYASRMGDVPDARATVAAVFAVMFVANAVGQWRAAMLYWRDRR</sequence>
<dbReference type="Proteomes" id="UP001256588">
    <property type="component" value="Unassembled WGS sequence"/>
</dbReference>
<name>A0ABU1XSY4_9GAMM</name>
<feature type="transmembrane region" description="Helical" evidence="1">
    <location>
        <begin position="45"/>
        <end position="65"/>
    </location>
</feature>
<organism evidence="2 3">
    <name type="scientific">Luteimonas terrae</name>
    <dbReference type="NCBI Taxonomy" id="1530191"/>
    <lineage>
        <taxon>Bacteria</taxon>
        <taxon>Pseudomonadati</taxon>
        <taxon>Pseudomonadota</taxon>
        <taxon>Gammaproteobacteria</taxon>
        <taxon>Lysobacterales</taxon>
        <taxon>Lysobacteraceae</taxon>
        <taxon>Luteimonas</taxon>
    </lineage>
</organism>
<keyword evidence="1" id="KW-1133">Transmembrane helix</keyword>
<gene>
    <name evidence="2" type="ORF">J2W68_000003</name>
</gene>
<evidence type="ECO:0008006" key="4">
    <source>
        <dbReference type="Google" id="ProtNLM"/>
    </source>
</evidence>
<feature type="transmembrane region" description="Helical" evidence="1">
    <location>
        <begin position="163"/>
        <end position="180"/>
    </location>
</feature>
<evidence type="ECO:0000256" key="1">
    <source>
        <dbReference type="SAM" id="Phobius"/>
    </source>
</evidence>
<feature type="transmembrane region" description="Helical" evidence="1">
    <location>
        <begin position="21"/>
        <end position="39"/>
    </location>
</feature>
<reference evidence="2 3" key="1">
    <citation type="submission" date="2023-07" db="EMBL/GenBank/DDBJ databases">
        <title>Sorghum-associated microbial communities from plants grown in Nebraska, USA.</title>
        <authorList>
            <person name="Schachtman D."/>
        </authorList>
    </citation>
    <scope>NUCLEOTIDE SEQUENCE [LARGE SCALE GENOMIC DNA]</scope>
    <source>
        <strain evidence="2 3">4099</strain>
    </source>
</reference>
<keyword evidence="3" id="KW-1185">Reference proteome</keyword>
<keyword evidence="1" id="KW-0812">Transmembrane</keyword>
<dbReference type="EMBL" id="JAVDWO010000001">
    <property type="protein sequence ID" value="MDR7191301.1"/>
    <property type="molecule type" value="Genomic_DNA"/>
</dbReference>